<feature type="domain" description="Protein kinase" evidence="8">
    <location>
        <begin position="126"/>
        <end position="366"/>
    </location>
</feature>
<keyword evidence="5 6" id="KW-0067">ATP-binding</keyword>
<gene>
    <name evidence="9" type="ORF">ACA1_089840</name>
</gene>
<proteinExistence type="predicted"/>
<dbReference type="RefSeq" id="XP_004338709.1">
    <property type="nucleotide sequence ID" value="XM_004338661.1"/>
</dbReference>
<evidence type="ECO:0000259" key="8">
    <source>
        <dbReference type="PROSITE" id="PS50011"/>
    </source>
</evidence>
<evidence type="ECO:0000256" key="1">
    <source>
        <dbReference type="ARBA" id="ARBA00012513"/>
    </source>
</evidence>
<dbReference type="STRING" id="1257118.L8GX92"/>
<evidence type="ECO:0000256" key="3">
    <source>
        <dbReference type="ARBA" id="ARBA00022741"/>
    </source>
</evidence>
<dbReference type="GeneID" id="14917397"/>
<dbReference type="OMA" id="TNERCAV"/>
<dbReference type="VEuPathDB" id="AmoebaDB:ACA1_089840"/>
<evidence type="ECO:0000313" key="10">
    <source>
        <dbReference type="Proteomes" id="UP000011083"/>
    </source>
</evidence>
<keyword evidence="10" id="KW-1185">Reference proteome</keyword>
<dbReference type="KEGG" id="acan:ACA1_089840"/>
<dbReference type="PROSITE" id="PS00107">
    <property type="entry name" value="PROTEIN_KINASE_ATP"/>
    <property type="match status" value="1"/>
</dbReference>
<feature type="compositionally biased region" description="Gly residues" evidence="7">
    <location>
        <begin position="68"/>
        <end position="82"/>
    </location>
</feature>
<keyword evidence="4 9" id="KW-0808">Transferase</keyword>
<dbReference type="OrthoDB" id="40902at2759"/>
<evidence type="ECO:0000256" key="2">
    <source>
        <dbReference type="ARBA" id="ARBA00022527"/>
    </source>
</evidence>
<feature type="region of interest" description="Disordered" evidence="7">
    <location>
        <begin position="1"/>
        <end position="112"/>
    </location>
</feature>
<name>L8GX92_ACACF</name>
<dbReference type="EMBL" id="KB007985">
    <property type="protein sequence ID" value="ELR16696.1"/>
    <property type="molecule type" value="Genomic_DNA"/>
</dbReference>
<reference evidence="9 10" key="1">
    <citation type="journal article" date="2013" name="Genome Biol.">
        <title>Genome of Acanthamoeba castellanii highlights extensive lateral gene transfer and early evolution of tyrosine kinase signaling.</title>
        <authorList>
            <person name="Clarke M."/>
            <person name="Lohan A.J."/>
            <person name="Liu B."/>
            <person name="Lagkouvardos I."/>
            <person name="Roy S."/>
            <person name="Zafar N."/>
            <person name="Bertelli C."/>
            <person name="Schilde C."/>
            <person name="Kianianmomeni A."/>
            <person name="Burglin T.R."/>
            <person name="Frech C."/>
            <person name="Turcotte B."/>
            <person name="Kopec K.O."/>
            <person name="Synnott J.M."/>
            <person name="Choo C."/>
            <person name="Paponov I."/>
            <person name="Finkler A."/>
            <person name="Soon Heng Tan C."/>
            <person name="Hutchins A.P."/>
            <person name="Weinmeier T."/>
            <person name="Rattei T."/>
            <person name="Chu J.S."/>
            <person name="Gimenez G."/>
            <person name="Irimia M."/>
            <person name="Rigden D.J."/>
            <person name="Fitzpatrick D.A."/>
            <person name="Lorenzo-Morales J."/>
            <person name="Bateman A."/>
            <person name="Chiu C.H."/>
            <person name="Tang P."/>
            <person name="Hegemann P."/>
            <person name="Fromm H."/>
            <person name="Raoult D."/>
            <person name="Greub G."/>
            <person name="Miranda-Saavedra D."/>
            <person name="Chen N."/>
            <person name="Nash P."/>
            <person name="Ginger M.L."/>
            <person name="Horn M."/>
            <person name="Schaap P."/>
            <person name="Caler L."/>
            <person name="Loftus B."/>
        </authorList>
    </citation>
    <scope>NUCLEOTIDE SEQUENCE [LARGE SCALE GENOMIC DNA]</scope>
    <source>
        <strain evidence="9 10">Neff</strain>
    </source>
</reference>
<dbReference type="InterPro" id="IPR011009">
    <property type="entry name" value="Kinase-like_dom_sf"/>
</dbReference>
<feature type="compositionally biased region" description="Low complexity" evidence="7">
    <location>
        <begin position="24"/>
        <end position="39"/>
    </location>
</feature>
<dbReference type="FunFam" id="1.10.510.10:FF:000571">
    <property type="entry name" value="Maternal embryonic leucine zipper kinase"/>
    <property type="match status" value="1"/>
</dbReference>
<protein>
    <recommendedName>
        <fullName evidence="1">non-specific serine/threonine protein kinase</fullName>
        <ecNumber evidence="1">2.7.11.1</ecNumber>
    </recommendedName>
</protein>
<dbReference type="PROSITE" id="PS50011">
    <property type="entry name" value="PROTEIN_KINASE_DOM"/>
    <property type="match status" value="1"/>
</dbReference>
<dbReference type="InterPro" id="IPR000719">
    <property type="entry name" value="Prot_kinase_dom"/>
</dbReference>
<evidence type="ECO:0000313" key="9">
    <source>
        <dbReference type="EMBL" id="ELR16696.1"/>
    </source>
</evidence>
<dbReference type="EC" id="2.7.11.1" evidence="1"/>
<dbReference type="CDD" id="cd05117">
    <property type="entry name" value="STKc_CAMK"/>
    <property type="match status" value="1"/>
</dbReference>
<organism evidence="9 10">
    <name type="scientific">Acanthamoeba castellanii (strain ATCC 30010 / Neff)</name>
    <dbReference type="NCBI Taxonomy" id="1257118"/>
    <lineage>
        <taxon>Eukaryota</taxon>
        <taxon>Amoebozoa</taxon>
        <taxon>Discosea</taxon>
        <taxon>Longamoebia</taxon>
        <taxon>Centramoebida</taxon>
        <taxon>Acanthamoebidae</taxon>
        <taxon>Acanthamoeba</taxon>
    </lineage>
</organism>
<dbReference type="GO" id="GO:0005524">
    <property type="term" value="F:ATP binding"/>
    <property type="evidence" value="ECO:0007669"/>
    <property type="project" value="UniProtKB-UniRule"/>
</dbReference>
<keyword evidence="3 6" id="KW-0547">Nucleotide-binding</keyword>
<dbReference type="InterPro" id="IPR017441">
    <property type="entry name" value="Protein_kinase_ATP_BS"/>
</dbReference>
<keyword evidence="4 9" id="KW-0418">Kinase</keyword>
<dbReference type="Pfam" id="PF00069">
    <property type="entry name" value="Pkinase"/>
    <property type="match status" value="1"/>
</dbReference>
<dbReference type="GO" id="GO:0004674">
    <property type="term" value="F:protein serine/threonine kinase activity"/>
    <property type="evidence" value="ECO:0007669"/>
    <property type="project" value="UniProtKB-KW"/>
</dbReference>
<dbReference type="Gene3D" id="1.10.510.10">
    <property type="entry name" value="Transferase(Phosphotransferase) domain 1"/>
    <property type="match status" value="1"/>
</dbReference>
<feature type="binding site" evidence="6">
    <location>
        <position position="155"/>
    </location>
    <ligand>
        <name>ATP</name>
        <dbReference type="ChEBI" id="CHEBI:30616"/>
    </ligand>
</feature>
<accession>L8GX92</accession>
<evidence type="ECO:0000256" key="4">
    <source>
        <dbReference type="ARBA" id="ARBA00022777"/>
    </source>
</evidence>
<evidence type="ECO:0000256" key="5">
    <source>
        <dbReference type="ARBA" id="ARBA00022840"/>
    </source>
</evidence>
<sequence>MGGCKSIPQGPGDRPRSKSKRRGSSNAGNSNGDSGDSISPASTSDHNNNHNNNGSRIKEGSLKKQHGAGAGEDGGGGGGEASGKGSRRATTTGAGKGSGRKGTTELEEEKKAISDNVRGGQFLDYYFVGPEIGRGGYSTVYEVTSKATNERCAVKCIEKRILEKGRNIKLLRRYSKDDKWFYMVMEYMQGGELFEKIVQRGRYSERDAAQIFKQIVSGVQYLHDKGIAHRDLKPENVLSADNGDGDEKIKIADFGFSKAFDESTLRTSCGSPNYVAPEILTEDHYDKSVDIWSLGVILYILLCGYPPFYAKTNPELFKKIMACRYDFDDKRWLTISESAKDLIGKLLVRDPEQRPAAQQILMHPWITTAELMDGLESSSIDLVKLAEYNVKRKEEKAELVNVLSAPI</sequence>
<dbReference type="SUPFAM" id="SSF56112">
    <property type="entry name" value="Protein kinase-like (PK-like)"/>
    <property type="match status" value="1"/>
</dbReference>
<evidence type="ECO:0000256" key="7">
    <source>
        <dbReference type="SAM" id="MobiDB-lite"/>
    </source>
</evidence>
<dbReference type="PANTHER" id="PTHR24347">
    <property type="entry name" value="SERINE/THREONINE-PROTEIN KINASE"/>
    <property type="match status" value="1"/>
</dbReference>
<evidence type="ECO:0000256" key="6">
    <source>
        <dbReference type="PROSITE-ProRule" id="PRU10141"/>
    </source>
</evidence>
<keyword evidence="2" id="KW-0723">Serine/threonine-protein kinase</keyword>
<dbReference type="AlphaFoldDB" id="L8GX92"/>
<dbReference type="SMART" id="SM00220">
    <property type="entry name" value="S_TKc"/>
    <property type="match status" value="1"/>
</dbReference>
<dbReference type="Proteomes" id="UP000011083">
    <property type="component" value="Unassembled WGS sequence"/>
</dbReference>
<feature type="compositionally biased region" description="Basic and acidic residues" evidence="7">
    <location>
        <begin position="102"/>
        <end position="112"/>
    </location>
</feature>